<dbReference type="PANTHER" id="PTHR42951">
    <property type="entry name" value="METALLO-BETA-LACTAMASE DOMAIN-CONTAINING"/>
    <property type="match status" value="1"/>
</dbReference>
<dbReference type="PANTHER" id="PTHR42951:SF4">
    <property type="entry name" value="ACYL-COENZYME A THIOESTERASE MBLAC2"/>
    <property type="match status" value="1"/>
</dbReference>
<keyword evidence="5" id="KW-1185">Reference proteome</keyword>
<comment type="similarity">
    <text evidence="1">Belongs to the metallo-beta-lactamase superfamily. Class-B beta-lactamase family.</text>
</comment>
<dbReference type="Proteomes" id="UP001168380">
    <property type="component" value="Unassembled WGS sequence"/>
</dbReference>
<dbReference type="SMART" id="SM00849">
    <property type="entry name" value="Lactamase_B"/>
    <property type="match status" value="1"/>
</dbReference>
<evidence type="ECO:0000259" key="3">
    <source>
        <dbReference type="SMART" id="SM00849"/>
    </source>
</evidence>
<dbReference type="SUPFAM" id="SSF56281">
    <property type="entry name" value="Metallo-hydrolase/oxidoreductase"/>
    <property type="match status" value="1"/>
</dbReference>
<accession>A0ABT8TGN8</accession>
<dbReference type="EMBL" id="JAULRT010000047">
    <property type="protein sequence ID" value="MDO3381851.1"/>
    <property type="molecule type" value="Genomic_DNA"/>
</dbReference>
<feature type="chain" id="PRO_5046903105" evidence="2">
    <location>
        <begin position="19"/>
        <end position="302"/>
    </location>
</feature>
<dbReference type="InterPro" id="IPR050855">
    <property type="entry name" value="NDM-1-like"/>
</dbReference>
<dbReference type="InterPro" id="IPR001279">
    <property type="entry name" value="Metallo-B-lactamas"/>
</dbReference>
<dbReference type="RefSeq" id="WP_302712008.1">
    <property type="nucleotide sequence ID" value="NZ_JAULRT010000047.1"/>
</dbReference>
<dbReference type="Gene3D" id="3.60.15.10">
    <property type="entry name" value="Ribonuclease Z/Hydroxyacylglutathione hydrolase-like"/>
    <property type="match status" value="1"/>
</dbReference>
<gene>
    <name evidence="4" type="ORF">QWI16_06655</name>
</gene>
<evidence type="ECO:0000256" key="1">
    <source>
        <dbReference type="ARBA" id="ARBA00005250"/>
    </source>
</evidence>
<proteinExistence type="inferred from homology"/>
<feature type="signal peptide" evidence="2">
    <location>
        <begin position="1"/>
        <end position="18"/>
    </location>
</feature>
<keyword evidence="2" id="KW-0732">Signal</keyword>
<protein>
    <submittedName>
        <fullName evidence="4">MBL fold metallo-hydrolase</fullName>
    </submittedName>
</protein>
<dbReference type="CDD" id="cd16282">
    <property type="entry name" value="metallo-hydrolase-like_MBL-fold"/>
    <property type="match status" value="1"/>
</dbReference>
<reference evidence="4" key="1">
    <citation type="submission" date="2023-07" db="EMBL/GenBank/DDBJ databases">
        <title>Gilvimarinus algae sp. nov., isolated from the surface of Kelp.</title>
        <authorList>
            <person name="Sun Y.Y."/>
            <person name="Gong Y."/>
            <person name="Du Z.J."/>
        </authorList>
    </citation>
    <scope>NUCLEOTIDE SEQUENCE</scope>
    <source>
        <strain evidence="4">SDUM040014</strain>
    </source>
</reference>
<evidence type="ECO:0000313" key="5">
    <source>
        <dbReference type="Proteomes" id="UP001168380"/>
    </source>
</evidence>
<evidence type="ECO:0000313" key="4">
    <source>
        <dbReference type="EMBL" id="MDO3381851.1"/>
    </source>
</evidence>
<dbReference type="InterPro" id="IPR036866">
    <property type="entry name" value="RibonucZ/Hydroxyglut_hydro"/>
</dbReference>
<comment type="caution">
    <text evidence="4">The sequence shown here is derived from an EMBL/GenBank/DDBJ whole genome shotgun (WGS) entry which is preliminary data.</text>
</comment>
<feature type="domain" description="Metallo-beta-lactamase" evidence="3">
    <location>
        <begin position="46"/>
        <end position="219"/>
    </location>
</feature>
<name>A0ABT8TGN8_9GAMM</name>
<dbReference type="Pfam" id="PF00753">
    <property type="entry name" value="Lactamase_B"/>
    <property type="match status" value="1"/>
</dbReference>
<sequence>MKQIWVFLLLCASAFALAEQQSDIRFRSQELAKGLYVITGEGGFAGGNILLSTGEDGTVMIDDSIPPLLGKLRAAIKEVAGTDIEFLINTHLHDDHTGNNVSFAETGTRIIGHDKLRERMAENTEKPASALPVITFSDELSFYLNGQPAKVMHVARAHTDGDAIIFFPEANVLHTGDVLFNGLFPFIDLDSGGSVQGYLDAQEKVLELADENTVIVPGHGPLAKESDVERSRDMLIDARQRVAEMIMDGKKEEEIVAANPLADYHEKWNWGFITTEKMTRTLHRDLHMHGDGSHQHGHHHHH</sequence>
<organism evidence="4 5">
    <name type="scientific">Gilvimarinus algae</name>
    <dbReference type="NCBI Taxonomy" id="3058037"/>
    <lineage>
        <taxon>Bacteria</taxon>
        <taxon>Pseudomonadati</taxon>
        <taxon>Pseudomonadota</taxon>
        <taxon>Gammaproteobacteria</taxon>
        <taxon>Cellvibrionales</taxon>
        <taxon>Cellvibrionaceae</taxon>
        <taxon>Gilvimarinus</taxon>
    </lineage>
</organism>
<evidence type="ECO:0000256" key="2">
    <source>
        <dbReference type="SAM" id="SignalP"/>
    </source>
</evidence>